<protein>
    <submittedName>
        <fullName evidence="2">Uncharacterized protein</fullName>
    </submittedName>
</protein>
<dbReference type="EMBL" id="JAHRHJ020000007">
    <property type="protein sequence ID" value="KAH9308544.1"/>
    <property type="molecule type" value="Genomic_DNA"/>
</dbReference>
<keyword evidence="1" id="KW-0175">Coiled coil</keyword>
<reference evidence="2 3" key="1">
    <citation type="journal article" date="2021" name="Nat. Plants">
        <title>The Taxus genome provides insights into paclitaxel biosynthesis.</title>
        <authorList>
            <person name="Xiong X."/>
            <person name="Gou J."/>
            <person name="Liao Q."/>
            <person name="Li Y."/>
            <person name="Zhou Q."/>
            <person name="Bi G."/>
            <person name="Li C."/>
            <person name="Du R."/>
            <person name="Wang X."/>
            <person name="Sun T."/>
            <person name="Guo L."/>
            <person name="Liang H."/>
            <person name="Lu P."/>
            <person name="Wu Y."/>
            <person name="Zhang Z."/>
            <person name="Ro D.K."/>
            <person name="Shang Y."/>
            <person name="Huang S."/>
            <person name="Yan J."/>
        </authorList>
    </citation>
    <scope>NUCLEOTIDE SEQUENCE [LARGE SCALE GENOMIC DNA]</scope>
    <source>
        <strain evidence="2">Ta-2019</strain>
    </source>
</reference>
<feature type="non-terminal residue" evidence="2">
    <location>
        <position position="1"/>
    </location>
</feature>
<proteinExistence type="predicted"/>
<organism evidence="2 3">
    <name type="scientific">Taxus chinensis</name>
    <name type="common">Chinese yew</name>
    <name type="synonym">Taxus wallichiana var. chinensis</name>
    <dbReference type="NCBI Taxonomy" id="29808"/>
    <lineage>
        <taxon>Eukaryota</taxon>
        <taxon>Viridiplantae</taxon>
        <taxon>Streptophyta</taxon>
        <taxon>Embryophyta</taxon>
        <taxon>Tracheophyta</taxon>
        <taxon>Spermatophyta</taxon>
        <taxon>Pinopsida</taxon>
        <taxon>Pinidae</taxon>
        <taxon>Conifers II</taxon>
        <taxon>Cupressales</taxon>
        <taxon>Taxaceae</taxon>
        <taxon>Taxus</taxon>
    </lineage>
</organism>
<name>A0AA38FQU4_TAXCH</name>
<feature type="non-terminal residue" evidence="2">
    <location>
        <position position="50"/>
    </location>
</feature>
<evidence type="ECO:0000256" key="1">
    <source>
        <dbReference type="SAM" id="Coils"/>
    </source>
</evidence>
<dbReference type="Proteomes" id="UP000824469">
    <property type="component" value="Unassembled WGS sequence"/>
</dbReference>
<evidence type="ECO:0000313" key="2">
    <source>
        <dbReference type="EMBL" id="KAH9308544.1"/>
    </source>
</evidence>
<gene>
    <name evidence="2" type="ORF">KI387_036455</name>
</gene>
<evidence type="ECO:0000313" key="3">
    <source>
        <dbReference type="Proteomes" id="UP000824469"/>
    </source>
</evidence>
<keyword evidence="3" id="KW-1185">Reference proteome</keyword>
<feature type="coiled-coil region" evidence="1">
    <location>
        <begin position="16"/>
        <end position="47"/>
    </location>
</feature>
<comment type="caution">
    <text evidence="2">The sequence shown here is derived from an EMBL/GenBank/DDBJ whole genome shotgun (WGS) entry which is preliminary data.</text>
</comment>
<sequence>VYNAFNKFSVEIEARLFRRNDRVRFLEEELERKKEDLIKKRKYLKKEEII</sequence>
<accession>A0AA38FQU4</accession>
<dbReference type="AlphaFoldDB" id="A0AA38FQU4"/>